<dbReference type="AlphaFoldDB" id="A0AA48RE64"/>
<proteinExistence type="predicted"/>
<gene>
    <name evidence="1" type="ORF">AMST5_02038</name>
</gene>
<evidence type="ECO:0008006" key="2">
    <source>
        <dbReference type="Google" id="ProtNLM"/>
    </source>
</evidence>
<evidence type="ECO:0000313" key="1">
    <source>
        <dbReference type="EMBL" id="CAJ0868359.1"/>
    </source>
</evidence>
<accession>A0AA48RE64</accession>
<dbReference type="EMBL" id="OY288114">
    <property type="protein sequence ID" value="CAJ0868359.1"/>
    <property type="molecule type" value="Genomic_DNA"/>
</dbReference>
<dbReference type="SUPFAM" id="SSF55729">
    <property type="entry name" value="Acyl-CoA N-acyltransferases (Nat)"/>
    <property type="match status" value="1"/>
</dbReference>
<organism evidence="1">
    <name type="scientific">freshwater sediment metagenome</name>
    <dbReference type="NCBI Taxonomy" id="556182"/>
    <lineage>
        <taxon>unclassified sequences</taxon>
        <taxon>metagenomes</taxon>
        <taxon>ecological metagenomes</taxon>
    </lineage>
</organism>
<sequence length="289" mass="32247">MSETSPPRIRCRAIAIADSPAVTELLTRGFPERTVNYWTHALKALAERDSPEGFPRFGYLIENDSTPVGVILMIFRRAEGDAIRCNISSWYVDDAFRGFASLLIAAALRHKNVIYVNISPAPHTWPVIEAQGFRRYSSGQMLTFPALTFSAPSAAIETFDPSIHDDSLLASDEYKTMVDHVGRGCIGLVARDGQAAQPFLFLPRHVLGNRLPVLQLVYCRDLSEFVRLAKPIGRWLLHRGHLMVLVDALERIPQMPGVFFKDRGPKYARGPSPPRLGDLSFCENVLFGP</sequence>
<reference evidence="1" key="1">
    <citation type="submission" date="2023-07" db="EMBL/GenBank/DDBJ databases">
        <authorList>
            <person name="Pelsma A.J. K."/>
        </authorList>
    </citation>
    <scope>NUCLEOTIDE SEQUENCE</scope>
</reference>
<name>A0AA48RE64_9ZZZZ</name>
<dbReference type="Gene3D" id="3.40.630.30">
    <property type="match status" value="1"/>
</dbReference>
<dbReference type="InterPro" id="IPR016181">
    <property type="entry name" value="Acyl_CoA_acyltransferase"/>
</dbReference>
<protein>
    <recommendedName>
        <fullName evidence="2">N-acetyltransferase domain-containing protein</fullName>
    </recommendedName>
</protein>
<dbReference type="CDD" id="cd04301">
    <property type="entry name" value="NAT_SF"/>
    <property type="match status" value="1"/>
</dbReference>